<reference evidence="1" key="1">
    <citation type="submission" date="2023-04" db="EMBL/GenBank/DDBJ databases">
        <title>Ambrosiozyma monospora NBRC 10751.</title>
        <authorList>
            <person name="Ichikawa N."/>
            <person name="Sato H."/>
            <person name="Tonouchi N."/>
        </authorList>
    </citation>
    <scope>NUCLEOTIDE SEQUENCE</scope>
    <source>
        <strain evidence="1">NBRC 10751</strain>
    </source>
</reference>
<accession>A0ACB5U8W6</accession>
<dbReference type="EMBL" id="BSXS01013531">
    <property type="protein sequence ID" value="GMF04155.1"/>
    <property type="molecule type" value="Genomic_DNA"/>
</dbReference>
<gene>
    <name evidence="1" type="ORF">Amon02_001202400</name>
</gene>
<comment type="caution">
    <text evidence="1">The sequence shown here is derived from an EMBL/GenBank/DDBJ whole genome shotgun (WGS) entry which is preliminary data.</text>
</comment>
<dbReference type="Proteomes" id="UP001165064">
    <property type="component" value="Unassembled WGS sequence"/>
</dbReference>
<name>A0ACB5U8W6_AMBMO</name>
<evidence type="ECO:0000313" key="1">
    <source>
        <dbReference type="EMBL" id="GMF04155.1"/>
    </source>
</evidence>
<protein>
    <submittedName>
        <fullName evidence="1">Unnamed protein product</fullName>
    </submittedName>
</protein>
<sequence>MRKNTVSKLFEIKDLSIANKLPYTSSLNDDISSFLKLFMAKCNAEIFCKFPKRTIDWKIDENGDYDSSFELDLTFDSDAMSRIKPTIIPSFQSCLIGRYYSVKLSFEFEKSKTAYITLPITVI</sequence>
<keyword evidence="2" id="KW-1185">Reference proteome</keyword>
<evidence type="ECO:0000313" key="2">
    <source>
        <dbReference type="Proteomes" id="UP001165064"/>
    </source>
</evidence>
<proteinExistence type="predicted"/>
<organism evidence="1 2">
    <name type="scientific">Ambrosiozyma monospora</name>
    <name type="common">Yeast</name>
    <name type="synonym">Endomycopsis monosporus</name>
    <dbReference type="NCBI Taxonomy" id="43982"/>
    <lineage>
        <taxon>Eukaryota</taxon>
        <taxon>Fungi</taxon>
        <taxon>Dikarya</taxon>
        <taxon>Ascomycota</taxon>
        <taxon>Saccharomycotina</taxon>
        <taxon>Pichiomycetes</taxon>
        <taxon>Pichiales</taxon>
        <taxon>Pichiaceae</taxon>
        <taxon>Ambrosiozyma</taxon>
    </lineage>
</organism>